<dbReference type="Proteomes" id="UP000053664">
    <property type="component" value="Unassembled WGS sequence"/>
</dbReference>
<dbReference type="HOGENOM" id="CLU_130039_0_0_1"/>
<dbReference type="eggNOG" id="ENOG502SF4R">
    <property type="taxonomic scope" value="Eukaryota"/>
</dbReference>
<dbReference type="AlphaFoldDB" id="A0A061H234"/>
<protein>
    <submittedName>
        <fullName evidence="2">Uncharacterized protein</fullName>
    </submittedName>
</protein>
<dbReference type="EMBL" id="KE361643">
    <property type="protein sequence ID" value="EPQ26752.1"/>
    <property type="molecule type" value="Genomic_DNA"/>
</dbReference>
<gene>
    <name evidence="2" type="ORF">PFL1_05731</name>
</gene>
<reference evidence="2 3" key="1">
    <citation type="journal article" date="2013" name="Plant Cell">
        <title>The transition from a phytopathogenic smut ancestor to an anamorphic biocontrol agent deciphered by comparative whole-genome analysis.</title>
        <authorList>
            <person name="Lefebvre F."/>
            <person name="Joly D.L."/>
            <person name="Labbe C."/>
            <person name="Teichmann B."/>
            <person name="Linning R."/>
            <person name="Belzile F."/>
            <person name="Bakkeren G."/>
            <person name="Belanger R.R."/>
        </authorList>
    </citation>
    <scope>NUCLEOTIDE SEQUENCE [LARGE SCALE GENOMIC DNA]</scope>
    <source>
        <strain evidence="2 3">PF-1</strain>
    </source>
</reference>
<dbReference type="OrthoDB" id="3352450at2759"/>
<name>A0A061H234_9BASI</name>
<evidence type="ECO:0000313" key="2">
    <source>
        <dbReference type="EMBL" id="EPQ26752.1"/>
    </source>
</evidence>
<sequence>MERDPAPNHDGTVSSPGGGGATTTHPRLPIAEVGVANKRAQIRGMLIGIAGGVCSAFISKRALNLNSNQSLLSGLLAGTGVAYVAARQELTHNLETLEASHRRTSEAGEAEMTQLDLRSAHERQFDAGVAGLHTLEDRAASTRGDH</sequence>
<accession>A0A061H234</accession>
<organism evidence="2 3">
    <name type="scientific">Pseudozyma flocculosa PF-1</name>
    <dbReference type="NCBI Taxonomy" id="1277687"/>
    <lineage>
        <taxon>Eukaryota</taxon>
        <taxon>Fungi</taxon>
        <taxon>Dikarya</taxon>
        <taxon>Basidiomycota</taxon>
        <taxon>Ustilaginomycotina</taxon>
        <taxon>Ustilaginomycetes</taxon>
        <taxon>Ustilaginales</taxon>
        <taxon>Ustilaginaceae</taxon>
        <taxon>Pseudozyma</taxon>
    </lineage>
</organism>
<proteinExistence type="predicted"/>
<dbReference type="RefSeq" id="XP_007881457.1">
    <property type="nucleotide sequence ID" value="XM_007883266.1"/>
</dbReference>
<feature type="region of interest" description="Disordered" evidence="1">
    <location>
        <begin position="1"/>
        <end position="28"/>
    </location>
</feature>
<evidence type="ECO:0000313" key="3">
    <source>
        <dbReference type="Proteomes" id="UP000053664"/>
    </source>
</evidence>
<dbReference type="GeneID" id="19319817"/>
<evidence type="ECO:0000256" key="1">
    <source>
        <dbReference type="SAM" id="MobiDB-lite"/>
    </source>
</evidence>
<dbReference type="KEGG" id="pfp:PFL1_05731"/>